<evidence type="ECO:0000313" key="4">
    <source>
        <dbReference type="EMBL" id="KMQ87943.1"/>
    </source>
</evidence>
<dbReference type="Pfam" id="PF14223">
    <property type="entry name" value="Retrotran_gag_2"/>
    <property type="match status" value="1"/>
</dbReference>
<dbReference type="Pfam" id="PF22936">
    <property type="entry name" value="Pol_BBD"/>
    <property type="match status" value="1"/>
</dbReference>
<dbReference type="SUPFAM" id="SSF53098">
    <property type="entry name" value="Ribonuclease H-like"/>
    <property type="match status" value="1"/>
</dbReference>
<dbReference type="InterPro" id="IPR057670">
    <property type="entry name" value="SH3_retrovirus"/>
</dbReference>
<proteinExistence type="predicted"/>
<accession>A0A0J7KC47</accession>
<dbReference type="OrthoDB" id="7695579at2759"/>
<dbReference type="PANTHER" id="PTHR42648">
    <property type="entry name" value="TRANSPOSASE, PUTATIVE-RELATED"/>
    <property type="match status" value="1"/>
</dbReference>
<feature type="compositionally biased region" description="Basic residues" evidence="2">
    <location>
        <begin position="206"/>
        <end position="218"/>
    </location>
</feature>
<keyword evidence="1" id="KW-0378">Hydrolase</keyword>
<evidence type="ECO:0000256" key="1">
    <source>
        <dbReference type="ARBA" id="ARBA00022670"/>
    </source>
</evidence>
<dbReference type="GO" id="GO:0003676">
    <property type="term" value="F:nucleic acid binding"/>
    <property type="evidence" value="ECO:0007669"/>
    <property type="project" value="InterPro"/>
</dbReference>
<keyword evidence="1" id="KW-0645">Protease</keyword>
<dbReference type="GO" id="GO:0008233">
    <property type="term" value="F:peptidase activity"/>
    <property type="evidence" value="ECO:0007669"/>
    <property type="project" value="UniProtKB-KW"/>
</dbReference>
<dbReference type="EMBL" id="LBMM01009686">
    <property type="protein sequence ID" value="KMQ87943.1"/>
    <property type="molecule type" value="Genomic_DNA"/>
</dbReference>
<organism evidence="4 5">
    <name type="scientific">Lasius niger</name>
    <name type="common">Black garden ant</name>
    <dbReference type="NCBI Taxonomy" id="67767"/>
    <lineage>
        <taxon>Eukaryota</taxon>
        <taxon>Metazoa</taxon>
        <taxon>Ecdysozoa</taxon>
        <taxon>Arthropoda</taxon>
        <taxon>Hexapoda</taxon>
        <taxon>Insecta</taxon>
        <taxon>Pterygota</taxon>
        <taxon>Neoptera</taxon>
        <taxon>Endopterygota</taxon>
        <taxon>Hymenoptera</taxon>
        <taxon>Apocrita</taxon>
        <taxon>Aculeata</taxon>
        <taxon>Formicoidea</taxon>
        <taxon>Formicidae</taxon>
        <taxon>Formicinae</taxon>
        <taxon>Lasius</taxon>
        <taxon>Lasius</taxon>
    </lineage>
</organism>
<dbReference type="AlphaFoldDB" id="A0A0J7KC47"/>
<dbReference type="InterPro" id="IPR039537">
    <property type="entry name" value="Retrotran_Ty1/copia-like"/>
</dbReference>
<feature type="domain" description="Integrase catalytic" evidence="3">
    <location>
        <begin position="463"/>
        <end position="638"/>
    </location>
</feature>
<dbReference type="Proteomes" id="UP000036403">
    <property type="component" value="Unassembled WGS sequence"/>
</dbReference>
<dbReference type="InterPro" id="IPR012337">
    <property type="entry name" value="RNaseH-like_sf"/>
</dbReference>
<dbReference type="InterPro" id="IPR001584">
    <property type="entry name" value="Integrase_cat-core"/>
</dbReference>
<dbReference type="InterPro" id="IPR054722">
    <property type="entry name" value="PolX-like_BBD"/>
</dbReference>
<evidence type="ECO:0000256" key="2">
    <source>
        <dbReference type="SAM" id="MobiDB-lite"/>
    </source>
</evidence>
<protein>
    <submittedName>
        <fullName evidence="4">Retrovirus-related pol polyprotein from transposon tnt 1-94</fullName>
    </submittedName>
</protein>
<dbReference type="PROSITE" id="PS50994">
    <property type="entry name" value="INTEGRASE"/>
    <property type="match status" value="1"/>
</dbReference>
<name>A0A0J7KC47_LASNI</name>
<keyword evidence="5" id="KW-1185">Reference proteome</keyword>
<reference evidence="4 5" key="1">
    <citation type="submission" date="2015-04" db="EMBL/GenBank/DDBJ databases">
        <title>Lasius niger genome sequencing.</title>
        <authorList>
            <person name="Konorov E.A."/>
            <person name="Nikitin M.A."/>
            <person name="Kirill M.V."/>
            <person name="Chang P."/>
        </authorList>
    </citation>
    <scope>NUCLEOTIDE SEQUENCE [LARGE SCALE GENOMIC DNA]</scope>
    <source>
        <tissue evidence="4">Whole</tissue>
    </source>
</reference>
<evidence type="ECO:0000313" key="5">
    <source>
        <dbReference type="Proteomes" id="UP000036403"/>
    </source>
</evidence>
<evidence type="ECO:0000259" key="3">
    <source>
        <dbReference type="PROSITE" id="PS50994"/>
    </source>
</evidence>
<sequence>MAQVARFESLNKENYDTWKMFMEALLVKNDLWQYVSGSSVKPERIAGNAASENTARMWEQNDAKARSDIVLSISSTELKQIKGCTTSRKVWLKLKDTYQSKGPARKAALLRQLTTLKMSGNGDIRAHLNQFFDVVDKINEIGVKIDADLLSTLLLLNLPNEFENFRCAIEARDMLPTLDTLRIKITEKVDARRGIAGSHSSNAMYAKKHHKKQQKRHKDASENPSSGTFKYKCHKCKTVGHKASDCKAQKKDSQTAQNATDTTMLTSKAFLAGTTETGKWCLDSGATSHFSYEACKFGVNMNTKREKLNLANKNSTQITGEGTARLNTNIHGELRSIHLENTQLVPDLRMNLLSVAKITDHGYDVVFNKQKGLVIDQDGNVKLIANRTNDLYIVEESVNEIAVAEETGTGRTTQSKANWHRRFGYLNARDLQAAIRKGRVEGIEPGNFISNNCDICPEGKMARSPFPIKSERSTEILDLVHTDLCGPMKVISIGGAKYILQFIDDSSRWGQVYFLKSKSDVSQALQNFVIMMENQTGRKIKIIQSDNGKEFVNATIDEFLKKRGIIRRLTVPYCPQQNGVAERRNRTLVEMARCLLLQSGLPPSFWAEAVNTANYIRNRCPSKSLDGRTPFEALSEKIPDVSHFREFGQRVFVLRNKPGIGKLDSRGITGIFVKYSDSSKGYRIWIPDEMKIIVSRDVKFLHTESPKENTYEDFYPRSVENSEEVDINKNHDHDMIDVILEPSENHQNEAIEENIAEVPAERIELANGDAVEEFQENQDDPPHDAQEVIRRHQGGLRLRGLEKGEDLVKNSTIIKPKLQKDNQHIYQKFQ</sequence>
<dbReference type="Pfam" id="PF25597">
    <property type="entry name" value="SH3_retrovirus"/>
    <property type="match status" value="1"/>
</dbReference>
<dbReference type="Gene3D" id="3.30.420.10">
    <property type="entry name" value="Ribonuclease H-like superfamily/Ribonuclease H"/>
    <property type="match status" value="1"/>
</dbReference>
<comment type="caution">
    <text evidence="4">The sequence shown here is derived from an EMBL/GenBank/DDBJ whole genome shotgun (WGS) entry which is preliminary data.</text>
</comment>
<feature type="region of interest" description="Disordered" evidence="2">
    <location>
        <begin position="200"/>
        <end position="226"/>
    </location>
</feature>
<dbReference type="GO" id="GO:0006508">
    <property type="term" value="P:proteolysis"/>
    <property type="evidence" value="ECO:0007669"/>
    <property type="project" value="UniProtKB-KW"/>
</dbReference>
<dbReference type="InterPro" id="IPR036397">
    <property type="entry name" value="RNaseH_sf"/>
</dbReference>
<dbReference type="Pfam" id="PF00665">
    <property type="entry name" value="rve"/>
    <property type="match status" value="1"/>
</dbReference>
<dbReference type="PaxDb" id="67767-A0A0J7KC47"/>
<dbReference type="GO" id="GO:0015074">
    <property type="term" value="P:DNA integration"/>
    <property type="evidence" value="ECO:0007669"/>
    <property type="project" value="InterPro"/>
</dbReference>
<gene>
    <name evidence="4" type="ORF">RF55_12648</name>
</gene>
<dbReference type="STRING" id="67767.A0A0J7KC47"/>
<dbReference type="PANTHER" id="PTHR42648:SF28">
    <property type="entry name" value="TRANSPOSON-ENCODED PROTEIN WITH RIBONUCLEASE H-LIKE AND RETROVIRUS ZINC FINGER-LIKE DOMAINS"/>
    <property type="match status" value="1"/>
</dbReference>